<dbReference type="GO" id="GO:0032357">
    <property type="term" value="F:oxidized purine DNA binding"/>
    <property type="evidence" value="ECO:0007669"/>
    <property type="project" value="TreeGrafter"/>
</dbReference>
<name>A0A6P1E5W0_LENHI</name>
<dbReference type="SUPFAM" id="SSF48150">
    <property type="entry name" value="DNA-glycosylase"/>
    <property type="match status" value="1"/>
</dbReference>
<dbReference type="InterPro" id="IPR029119">
    <property type="entry name" value="MutY_C"/>
</dbReference>
<dbReference type="Gene3D" id="1.10.340.30">
    <property type="entry name" value="Hypothetical protein, domain 2"/>
    <property type="match status" value="1"/>
</dbReference>
<dbReference type="InterPro" id="IPR015797">
    <property type="entry name" value="NUDIX_hydrolase-like_dom_sf"/>
</dbReference>
<evidence type="ECO:0000256" key="2">
    <source>
        <dbReference type="ARBA" id="ARBA00002933"/>
    </source>
</evidence>
<dbReference type="EC" id="3.2.2.31" evidence="4 14"/>
<dbReference type="Pfam" id="PF00730">
    <property type="entry name" value="HhH-GPD"/>
    <property type="match status" value="1"/>
</dbReference>
<dbReference type="InterPro" id="IPR000445">
    <property type="entry name" value="HhH_motif"/>
</dbReference>
<evidence type="ECO:0000256" key="14">
    <source>
        <dbReference type="RuleBase" id="RU365096"/>
    </source>
</evidence>
<dbReference type="GO" id="GO:0006298">
    <property type="term" value="P:mismatch repair"/>
    <property type="evidence" value="ECO:0007669"/>
    <property type="project" value="TreeGrafter"/>
</dbReference>
<proteinExistence type="inferred from homology"/>
<comment type="cofactor">
    <cofactor evidence="14">
        <name>[4Fe-4S] cluster</name>
        <dbReference type="ChEBI" id="CHEBI:49883"/>
    </cofactor>
    <text evidence="14">Binds 1 [4Fe-4S] cluster.</text>
</comment>
<dbReference type="PANTHER" id="PTHR42944">
    <property type="entry name" value="ADENINE DNA GLYCOSYLASE"/>
    <property type="match status" value="1"/>
</dbReference>
<comment type="function">
    <text evidence="2">Adenine glycosylase active on G-A mispairs. MutY also corrects error-prone DNA synthesis past GO lesions which are due to the oxidatively damaged form of guanine: 7,8-dihydro-8-oxoguanine (8-oxo-dGTP).</text>
</comment>
<protein>
    <recommendedName>
        <fullName evidence="5 14">Adenine DNA glycosylase</fullName>
        <ecNumber evidence="4 14">3.2.2.31</ecNumber>
    </recommendedName>
</protein>
<dbReference type="Proteomes" id="UP000465035">
    <property type="component" value="Chromosome"/>
</dbReference>
<dbReference type="FunFam" id="1.10.340.30:FF:000002">
    <property type="entry name" value="Adenine DNA glycosylase"/>
    <property type="match status" value="1"/>
</dbReference>
<dbReference type="GO" id="GO:0035485">
    <property type="term" value="F:adenine/guanine mispair binding"/>
    <property type="evidence" value="ECO:0007669"/>
    <property type="project" value="TreeGrafter"/>
</dbReference>
<dbReference type="SMART" id="SM00478">
    <property type="entry name" value="ENDO3c"/>
    <property type="match status" value="1"/>
</dbReference>
<evidence type="ECO:0000313" key="16">
    <source>
        <dbReference type="EMBL" id="QHB52098.1"/>
    </source>
</evidence>
<evidence type="ECO:0000256" key="10">
    <source>
        <dbReference type="ARBA" id="ARBA00023004"/>
    </source>
</evidence>
<evidence type="ECO:0000259" key="15">
    <source>
        <dbReference type="SMART" id="SM00478"/>
    </source>
</evidence>
<sequence length="370" mass="43102">MVEWTPEKIVAFQETLLKWYDNNKRNLPWRRDHDPYHIWISEIMLQQTQVQTVIPYYERFMKLFPTVQALASADEAILMKAWEGLGYYSRARNLQKAAQQIVNDYNGQWPTTVKELQELSGIGPYTAGAIASIAFNKPVPAVDGNALRVFARLLEIDEDIAKPQTRKLFENIIKKLMPKNRPGDFNQAIMDLGASYMSAKNYDSENSPVKLFNQAYLDGVEDNYPVKTKKKRPIPVNYFGLLIHSQDDYLFERRPNSGILSRFWMFPLIKGDDIQTKKDASEDDVLRALEAQFLSTYQLEIHVKKIGGRPVTHTFTHQKWQITLLEAELNNSSDLSYFPGKWISESDFREIAFTKVQTKMWERYQQQKEQ</sequence>
<dbReference type="InterPro" id="IPR003265">
    <property type="entry name" value="HhH-GPD_domain"/>
</dbReference>
<evidence type="ECO:0000313" key="17">
    <source>
        <dbReference type="Proteomes" id="UP000465035"/>
    </source>
</evidence>
<dbReference type="GO" id="GO:0000701">
    <property type="term" value="F:purine-specific mismatch base pair DNA N-glycosylase activity"/>
    <property type="evidence" value="ECO:0007669"/>
    <property type="project" value="UniProtKB-EC"/>
</dbReference>
<keyword evidence="7" id="KW-0479">Metal-binding</keyword>
<dbReference type="GO" id="GO:0034039">
    <property type="term" value="F:8-oxo-7,8-dihydroguanine DNA N-glycosylase activity"/>
    <property type="evidence" value="ECO:0007669"/>
    <property type="project" value="TreeGrafter"/>
</dbReference>
<dbReference type="CDD" id="cd00056">
    <property type="entry name" value="ENDO3c"/>
    <property type="match status" value="1"/>
</dbReference>
<dbReference type="GO" id="GO:0006284">
    <property type="term" value="P:base-excision repair"/>
    <property type="evidence" value="ECO:0007669"/>
    <property type="project" value="UniProtKB-UniRule"/>
</dbReference>
<keyword evidence="9" id="KW-0378">Hydrolase</keyword>
<evidence type="ECO:0000256" key="1">
    <source>
        <dbReference type="ARBA" id="ARBA00000843"/>
    </source>
</evidence>
<organism evidence="16 17">
    <name type="scientific">Lentilactobacillus hilgardii</name>
    <name type="common">Lactobacillus hilgardii</name>
    <dbReference type="NCBI Taxonomy" id="1588"/>
    <lineage>
        <taxon>Bacteria</taxon>
        <taxon>Bacillati</taxon>
        <taxon>Bacillota</taxon>
        <taxon>Bacilli</taxon>
        <taxon>Lactobacillales</taxon>
        <taxon>Lactobacillaceae</taxon>
        <taxon>Lentilactobacillus</taxon>
    </lineage>
</organism>
<dbReference type="AlphaFoldDB" id="A0A6P1E5W0"/>
<keyword evidence="12" id="KW-0234">DNA repair</keyword>
<dbReference type="CDD" id="cd03431">
    <property type="entry name" value="NUDIX_DNA_Glycosylase_C-MutY"/>
    <property type="match status" value="1"/>
</dbReference>
<evidence type="ECO:0000256" key="13">
    <source>
        <dbReference type="ARBA" id="ARBA00023295"/>
    </source>
</evidence>
<evidence type="ECO:0000256" key="5">
    <source>
        <dbReference type="ARBA" id="ARBA00022023"/>
    </source>
</evidence>
<comment type="similarity">
    <text evidence="3 14">Belongs to the Nth/MutY family.</text>
</comment>
<evidence type="ECO:0000256" key="4">
    <source>
        <dbReference type="ARBA" id="ARBA00012045"/>
    </source>
</evidence>
<dbReference type="InterPro" id="IPR044298">
    <property type="entry name" value="MIG/MutY"/>
</dbReference>
<keyword evidence="13 14" id="KW-0326">Glycosidase</keyword>
<feature type="domain" description="HhH-GPD" evidence="15">
    <location>
        <begin position="44"/>
        <end position="195"/>
    </location>
</feature>
<evidence type="ECO:0000256" key="8">
    <source>
        <dbReference type="ARBA" id="ARBA00022763"/>
    </source>
</evidence>
<dbReference type="Pfam" id="PF14815">
    <property type="entry name" value="NUDIX_4"/>
    <property type="match status" value="1"/>
</dbReference>
<reference evidence="16 17" key="1">
    <citation type="submission" date="2019-12" db="EMBL/GenBank/DDBJ databases">
        <title>Lactobacillus hilgardii FLUB.</title>
        <authorList>
            <person name="Gustaw K."/>
        </authorList>
    </citation>
    <scope>NUCLEOTIDE SEQUENCE [LARGE SCALE GENOMIC DNA]</scope>
    <source>
        <strain evidence="16 17">FLUB</strain>
    </source>
</reference>
<evidence type="ECO:0000256" key="11">
    <source>
        <dbReference type="ARBA" id="ARBA00023014"/>
    </source>
</evidence>
<dbReference type="Pfam" id="PF00633">
    <property type="entry name" value="HHH"/>
    <property type="match status" value="1"/>
</dbReference>
<dbReference type="GeneID" id="69058265"/>
<accession>A0A6P1E5W0</accession>
<dbReference type="SUPFAM" id="SSF55811">
    <property type="entry name" value="Nudix"/>
    <property type="match status" value="1"/>
</dbReference>
<dbReference type="InterPro" id="IPR011257">
    <property type="entry name" value="DNA_glycosylase"/>
</dbReference>
<dbReference type="SMR" id="A0A6P1E5W0"/>
<keyword evidence="10 14" id="KW-0408">Iron</keyword>
<evidence type="ECO:0000256" key="7">
    <source>
        <dbReference type="ARBA" id="ARBA00022723"/>
    </source>
</evidence>
<keyword evidence="11" id="KW-0411">Iron-sulfur</keyword>
<dbReference type="PANTHER" id="PTHR42944:SF1">
    <property type="entry name" value="ADENINE DNA GLYCOSYLASE"/>
    <property type="match status" value="1"/>
</dbReference>
<dbReference type="InterPro" id="IPR005760">
    <property type="entry name" value="A/G_AdeGlyc_MutY"/>
</dbReference>
<dbReference type="InterPro" id="IPR023170">
    <property type="entry name" value="HhH_base_excis_C"/>
</dbReference>
<evidence type="ECO:0000256" key="12">
    <source>
        <dbReference type="ARBA" id="ARBA00023204"/>
    </source>
</evidence>
<dbReference type="NCBIfam" id="TIGR01084">
    <property type="entry name" value="mutY"/>
    <property type="match status" value="1"/>
</dbReference>
<gene>
    <name evidence="16" type="primary">mutY</name>
    <name evidence="16" type="ORF">GQR93_07810</name>
</gene>
<dbReference type="GO" id="GO:0046872">
    <property type="term" value="F:metal ion binding"/>
    <property type="evidence" value="ECO:0007669"/>
    <property type="project" value="UniProtKB-UniRule"/>
</dbReference>
<evidence type="ECO:0000256" key="3">
    <source>
        <dbReference type="ARBA" id="ARBA00008343"/>
    </source>
</evidence>
<dbReference type="EMBL" id="CP047121">
    <property type="protein sequence ID" value="QHB52098.1"/>
    <property type="molecule type" value="Genomic_DNA"/>
</dbReference>
<dbReference type="Gene3D" id="3.90.79.10">
    <property type="entry name" value="Nucleoside Triphosphate Pyrophosphohydrolase"/>
    <property type="match status" value="1"/>
</dbReference>
<dbReference type="RefSeq" id="WP_003554055.1">
    <property type="nucleotide sequence ID" value="NZ_CABKOL010000102.1"/>
</dbReference>
<evidence type="ECO:0000256" key="6">
    <source>
        <dbReference type="ARBA" id="ARBA00022485"/>
    </source>
</evidence>
<comment type="catalytic activity">
    <reaction evidence="1 14">
        <text>Hydrolyzes free adenine bases from 7,8-dihydro-8-oxoguanine:adenine mismatched double-stranded DNA, leaving an apurinic site.</text>
        <dbReference type="EC" id="3.2.2.31"/>
    </reaction>
</comment>
<keyword evidence="8 14" id="KW-0227">DNA damage</keyword>
<evidence type="ECO:0000256" key="9">
    <source>
        <dbReference type="ARBA" id="ARBA00022801"/>
    </source>
</evidence>
<dbReference type="GO" id="GO:0051539">
    <property type="term" value="F:4 iron, 4 sulfur cluster binding"/>
    <property type="evidence" value="ECO:0007669"/>
    <property type="project" value="UniProtKB-UniRule"/>
</dbReference>
<dbReference type="Gene3D" id="1.10.1670.10">
    <property type="entry name" value="Helix-hairpin-Helix base-excision DNA repair enzymes (C-terminal)"/>
    <property type="match status" value="1"/>
</dbReference>
<keyword evidence="6" id="KW-0004">4Fe-4S</keyword>